<organism evidence="5 6">
    <name type="scientific">Facklamia languida CCUG 37842</name>
    <dbReference type="NCBI Taxonomy" id="883113"/>
    <lineage>
        <taxon>Bacteria</taxon>
        <taxon>Bacillati</taxon>
        <taxon>Bacillota</taxon>
        <taxon>Bacilli</taxon>
        <taxon>Lactobacillales</taxon>
        <taxon>Aerococcaceae</taxon>
        <taxon>Facklamia</taxon>
    </lineage>
</organism>
<feature type="chain" id="PRO_5039514693" description="DUF2207 domain-containing protein" evidence="2">
    <location>
        <begin position="26"/>
        <end position="637"/>
    </location>
</feature>
<reference evidence="5 6" key="1">
    <citation type="submission" date="2012-01" db="EMBL/GenBank/DDBJ databases">
        <title>The Genome Sequence of Facklamia languida CCUG 37842.</title>
        <authorList>
            <consortium name="The Broad Institute Genome Sequencing Platform"/>
            <person name="Earl A."/>
            <person name="Ward D."/>
            <person name="Feldgarden M."/>
            <person name="Gevers D."/>
            <person name="Huys G."/>
            <person name="Young S.K."/>
            <person name="Zeng Q."/>
            <person name="Gargeya S."/>
            <person name="Fitzgerald M."/>
            <person name="Haas B."/>
            <person name="Abouelleil A."/>
            <person name="Alvarado L."/>
            <person name="Arachchi H.M."/>
            <person name="Berlin A."/>
            <person name="Chapman S.B."/>
            <person name="Gearin G."/>
            <person name="Goldberg J."/>
            <person name="Griggs A."/>
            <person name="Gujja S."/>
            <person name="Hansen M."/>
            <person name="Heiman D."/>
            <person name="Howarth C."/>
            <person name="Larimer J."/>
            <person name="Lui A."/>
            <person name="MacDonald P.J.P."/>
            <person name="McCowen C."/>
            <person name="Montmayeur A."/>
            <person name="Murphy C."/>
            <person name="Neiman D."/>
            <person name="Pearson M."/>
            <person name="Priest M."/>
            <person name="Roberts A."/>
            <person name="Saif S."/>
            <person name="Shea T."/>
            <person name="Sisk P."/>
            <person name="Stolte C."/>
            <person name="Sykes S."/>
            <person name="Wortman J."/>
            <person name="Nusbaum C."/>
            <person name="Birren B."/>
        </authorList>
    </citation>
    <scope>NUCLEOTIDE SEQUENCE [LARGE SCALE GENOMIC DNA]</scope>
    <source>
        <strain evidence="5 6">CCUG 37842</strain>
    </source>
</reference>
<protein>
    <recommendedName>
        <fullName evidence="7">DUF2207 domain-containing protein</fullName>
    </recommendedName>
</protein>
<accession>H3NIS4</accession>
<feature type="transmembrane region" description="Helical" evidence="1">
    <location>
        <begin position="267"/>
        <end position="288"/>
    </location>
</feature>
<evidence type="ECO:0000259" key="4">
    <source>
        <dbReference type="Pfam" id="PF20990"/>
    </source>
</evidence>
<dbReference type="Pfam" id="PF09972">
    <property type="entry name" value="DUF2207"/>
    <property type="match status" value="1"/>
</dbReference>
<dbReference type="eggNOG" id="COG4907">
    <property type="taxonomic scope" value="Bacteria"/>
</dbReference>
<keyword evidence="6" id="KW-1185">Reference proteome</keyword>
<feature type="transmembrane region" description="Helical" evidence="1">
    <location>
        <begin position="443"/>
        <end position="468"/>
    </location>
</feature>
<dbReference type="Pfam" id="PF20990">
    <property type="entry name" value="DUF2207_C"/>
    <property type="match status" value="1"/>
</dbReference>
<evidence type="ECO:0000313" key="5">
    <source>
        <dbReference type="EMBL" id="EHR37202.1"/>
    </source>
</evidence>
<keyword evidence="1" id="KW-1133">Transmembrane helix</keyword>
<evidence type="ECO:0000256" key="2">
    <source>
        <dbReference type="SAM" id="SignalP"/>
    </source>
</evidence>
<dbReference type="EMBL" id="AGEG01000009">
    <property type="protein sequence ID" value="EHR37202.1"/>
    <property type="molecule type" value="Genomic_DNA"/>
</dbReference>
<evidence type="ECO:0000259" key="3">
    <source>
        <dbReference type="Pfam" id="PF09972"/>
    </source>
</evidence>
<evidence type="ECO:0000256" key="1">
    <source>
        <dbReference type="SAM" id="Phobius"/>
    </source>
</evidence>
<dbReference type="InterPro" id="IPR018702">
    <property type="entry name" value="DUF2207"/>
</dbReference>
<proteinExistence type="predicted"/>
<feature type="transmembrane region" description="Helical" evidence="1">
    <location>
        <begin position="474"/>
        <end position="493"/>
    </location>
</feature>
<feature type="signal peptide" evidence="2">
    <location>
        <begin position="1"/>
        <end position="25"/>
    </location>
</feature>
<evidence type="ECO:0008006" key="7">
    <source>
        <dbReference type="Google" id="ProtNLM"/>
    </source>
</evidence>
<sequence>MIKLKRCWQLFLALTCIFLSLGLTGGQVKGQEVNFSIPQQWIEAKVNPDGSVTFEDYQKYQADFMNGARFTLDHQGYELTDFQVGVADSLKGSVEWLESSNSQNRKTYSQRVEDGFREVKVYYPLRDESKYFVYRYTLKGLVVNYQDTARLLRKFFGRGEETTDVTVRIELPGRVESKNNFRAWGYGAPQGEVELAEEAGVSVVYLRVPARTSDQFVEGDVVFPTALTPQNPNQVNENKLDQIIQAADQQVQQDAEALERDQARVKWIMALVPFFPPVLAIFTLVFYYRNRRKLNPEPAYVPDYLYEMPEAISPGEVATHHLRRSPSEDDFAATLLHLAQKRLIRLEEVRGDRKKDETVRIISQATESQLEALLPHEQYVYDYVTLNGTVSEISLKEIEHLIDQDRHLQKQQFGIWQKFRNYLAVEGERYRGKTLNYQGFLKFLLILSGVAPIIGMGLALALLGGFGFPLDQFLAYYLISLVVTVILVLFVAIKSARHPLRTHDQDLKYNQWQAFRRMLKDIGNFKMREIASLPLWEEYLVYATSLGVADKVAEALEMEFTAEELQTQTTIYGGGYLDSYWLSNMVSQQIGRSIQAATPASQGSKGGFSGTNTGGFGGGFSGGSMGGSGGGTSSGGF</sequence>
<gene>
    <name evidence="5" type="ORF">HMPREF9708_00763</name>
</gene>
<evidence type="ECO:0000313" key="6">
    <source>
        <dbReference type="Proteomes" id="UP000006190"/>
    </source>
</evidence>
<feature type="domain" description="Predicted membrane protein YciQ-like C-terminal" evidence="4">
    <location>
        <begin position="302"/>
        <end position="556"/>
    </location>
</feature>
<dbReference type="STRING" id="883113.HMPREF9708_00763"/>
<keyword evidence="1" id="KW-0472">Membrane</keyword>
<dbReference type="InterPro" id="IPR048389">
    <property type="entry name" value="YciQ-like_C"/>
</dbReference>
<comment type="caution">
    <text evidence="5">The sequence shown here is derived from an EMBL/GenBank/DDBJ whole genome shotgun (WGS) entry which is preliminary data.</text>
</comment>
<dbReference type="AlphaFoldDB" id="H3NIS4"/>
<keyword evidence="2" id="KW-0732">Signal</keyword>
<dbReference type="PATRIC" id="fig|883113.3.peg.761"/>
<dbReference type="Proteomes" id="UP000006190">
    <property type="component" value="Unassembled WGS sequence"/>
</dbReference>
<keyword evidence="1" id="KW-0812">Transmembrane</keyword>
<feature type="domain" description="DUF2207" evidence="3">
    <location>
        <begin position="37"/>
        <end position="223"/>
    </location>
</feature>
<name>H3NIS4_9LACT</name>
<dbReference type="RefSeq" id="WP_006308790.1">
    <property type="nucleotide sequence ID" value="NZ_JH601133.1"/>
</dbReference>
<dbReference type="HOGENOM" id="CLU_026556_1_0_9"/>